<name>A0A170QXY3_EHRRU</name>
<comment type="caution">
    <text evidence="1">The sequence shown here is derived from an EMBL/GenBank/DDBJ whole genome shotgun (WGS) entry which is preliminary data.</text>
</comment>
<dbReference type="EMBL" id="BDDM01000295">
    <property type="protein sequence ID" value="GAT78730.1"/>
    <property type="molecule type" value="Genomic_DNA"/>
</dbReference>
<evidence type="ECO:0000313" key="1">
    <source>
        <dbReference type="EMBL" id="GAT78730.1"/>
    </source>
</evidence>
<dbReference type="AlphaFoldDB" id="A0A170QXY3"/>
<proteinExistence type="predicted"/>
<gene>
    <name evidence="1" type="ORF">EHRUM3_09600</name>
</gene>
<evidence type="ECO:0000313" key="2">
    <source>
        <dbReference type="Proteomes" id="UP000092731"/>
    </source>
</evidence>
<accession>A0A170QXY3</accession>
<dbReference type="RefSeq" id="WP_179852132.1">
    <property type="nucleotide sequence ID" value="NZ_BDDM01000295.1"/>
</dbReference>
<reference evidence="2" key="1">
    <citation type="submission" date="2016-05" db="EMBL/GenBank/DDBJ databases">
        <title>Draft genome sequences of four strains of Ehrlichia ruminantium, a tick-borne pathogen of ruminants, isolated from Zimbabwe, The Gambia and Ghana.</title>
        <authorList>
            <person name="Nakao R."/>
            <person name="Jongejan F."/>
            <person name="Sugimoto C."/>
        </authorList>
    </citation>
    <scope>NUCLEOTIDE SEQUENCE [LARGE SCALE GENOMIC DNA]</scope>
    <source>
        <strain evidence="2">Pokoase 417</strain>
    </source>
</reference>
<protein>
    <submittedName>
        <fullName evidence="1">Uncharacterized protein</fullName>
    </submittedName>
</protein>
<organism evidence="1 2">
    <name type="scientific">Ehrlichia ruminantium</name>
    <name type="common">heartwater rickettsia</name>
    <name type="synonym">Cowdria ruminantium</name>
    <dbReference type="NCBI Taxonomy" id="779"/>
    <lineage>
        <taxon>Bacteria</taxon>
        <taxon>Pseudomonadati</taxon>
        <taxon>Pseudomonadota</taxon>
        <taxon>Alphaproteobacteria</taxon>
        <taxon>Rickettsiales</taxon>
        <taxon>Anaplasmataceae</taxon>
        <taxon>Ehrlichia</taxon>
    </lineage>
</organism>
<sequence length="45" mass="5248">MSLINIDKIEIKENVNLYSGNTSDIKKIQSEFYIRKGTIRVFSKL</sequence>
<dbReference type="Proteomes" id="UP000092731">
    <property type="component" value="Unassembled WGS sequence"/>
</dbReference>